<evidence type="ECO:0000313" key="4">
    <source>
        <dbReference type="Proteomes" id="UP000278627"/>
    </source>
</evidence>
<dbReference type="EMBL" id="UZAD01004263">
    <property type="protein sequence ID" value="VDN86861.1"/>
    <property type="molecule type" value="Genomic_DNA"/>
</dbReference>
<accession>A0A0N4TBX4</accession>
<evidence type="ECO:0000313" key="3">
    <source>
        <dbReference type="EMBL" id="VDN86861.1"/>
    </source>
</evidence>
<feature type="domain" description="Vitellinogen open beta-sheet" evidence="2">
    <location>
        <begin position="2"/>
        <end position="110"/>
    </location>
</feature>
<dbReference type="AlphaFoldDB" id="A0A0N4TBX4"/>
<dbReference type="STRING" id="6280.A0A0N4TBX4"/>
<reference evidence="5" key="1">
    <citation type="submission" date="2017-02" db="UniProtKB">
        <authorList>
            <consortium name="WormBaseParasite"/>
        </authorList>
    </citation>
    <scope>IDENTIFICATION</scope>
</reference>
<dbReference type="InterPro" id="IPR015819">
    <property type="entry name" value="Lipid_transp_b-sht_shell"/>
</dbReference>
<dbReference type="Pfam" id="PF09172">
    <property type="entry name" value="Vit_open_b-sht"/>
    <property type="match status" value="1"/>
</dbReference>
<dbReference type="WBParaSite" id="BPAG_0000571101-mRNA-1">
    <property type="protein sequence ID" value="BPAG_0000571101-mRNA-1"/>
    <property type="gene ID" value="BPAG_0000571101"/>
</dbReference>
<name>A0A0N4TBX4_BRUPA</name>
<evidence type="ECO:0000313" key="5">
    <source>
        <dbReference type="WBParaSite" id="BPAG_0000571101-mRNA-1"/>
    </source>
</evidence>
<dbReference type="Gene3D" id="2.20.80.10">
    <property type="entry name" value="Lipovitellin-phosvitin complex, chain A, domain 4"/>
    <property type="match status" value="1"/>
</dbReference>
<protein>
    <submittedName>
        <fullName evidence="5">DUF1943 domain-containing protein</fullName>
    </submittedName>
</protein>
<dbReference type="GO" id="GO:0005319">
    <property type="term" value="F:lipid transporter activity"/>
    <property type="evidence" value="ECO:0007669"/>
    <property type="project" value="InterPro"/>
</dbReference>
<proteinExistence type="predicted"/>
<organism evidence="5">
    <name type="scientific">Brugia pahangi</name>
    <name type="common">Filarial nematode worm</name>
    <dbReference type="NCBI Taxonomy" id="6280"/>
    <lineage>
        <taxon>Eukaryota</taxon>
        <taxon>Metazoa</taxon>
        <taxon>Ecdysozoa</taxon>
        <taxon>Nematoda</taxon>
        <taxon>Chromadorea</taxon>
        <taxon>Rhabditida</taxon>
        <taxon>Spirurina</taxon>
        <taxon>Spiruromorpha</taxon>
        <taxon>Filarioidea</taxon>
        <taxon>Onchocercidae</taxon>
        <taxon>Brugia</taxon>
    </lineage>
</organism>
<evidence type="ECO:0000256" key="1">
    <source>
        <dbReference type="ARBA" id="ARBA00022761"/>
    </source>
</evidence>
<keyword evidence="4" id="KW-1185">Reference proteome</keyword>
<reference evidence="3 4" key="2">
    <citation type="submission" date="2018-11" db="EMBL/GenBank/DDBJ databases">
        <authorList>
            <consortium name="Pathogen Informatics"/>
        </authorList>
    </citation>
    <scope>NUCLEOTIDE SEQUENCE [LARGE SCALE GENOMIC DNA]</scope>
</reference>
<keyword evidence="1" id="KW-0758">Storage protein</keyword>
<gene>
    <name evidence="3" type="ORF">BPAG_LOCUS5675</name>
</gene>
<dbReference type="InterPro" id="IPR015255">
    <property type="entry name" value="Vitellinogen_open_b-sht"/>
</dbReference>
<dbReference type="SUPFAM" id="SSF56968">
    <property type="entry name" value="Lipovitellin-phosvitin complex, beta-sheet shell regions"/>
    <property type="match status" value="1"/>
</dbReference>
<sequence length="167" mass="18771">MLLFELSQTLPTLSGLSFQFLLNVSFAAKLNSKLKLNFVNLLQRKFDASSHIDIHPSISIARSGTIVLRAGNIVTGAMITSNLYAATTISQTMEMIEGKKLLFKIDIPHKELFVTKISHDIIKIDSNRYQSFIIRRHSDQKIQKRYCSGDILAKILGIQACIEVNSF</sequence>
<evidence type="ECO:0000259" key="2">
    <source>
        <dbReference type="Pfam" id="PF09172"/>
    </source>
</evidence>
<dbReference type="Proteomes" id="UP000278627">
    <property type="component" value="Unassembled WGS sequence"/>
</dbReference>